<evidence type="ECO:0000256" key="1">
    <source>
        <dbReference type="ARBA" id="ARBA00004766"/>
    </source>
</evidence>
<evidence type="ECO:0000313" key="10">
    <source>
        <dbReference type="EMBL" id="EMR03589.1"/>
    </source>
</evidence>
<dbReference type="PANTHER" id="PTHR21499">
    <property type="entry name" value="ASPARTATE KINASE"/>
    <property type="match status" value="1"/>
</dbReference>
<dbReference type="eggNOG" id="COG0527">
    <property type="taxonomic scope" value="Bacteria"/>
</dbReference>
<keyword evidence="3 7" id="KW-0808">Transferase</keyword>
<evidence type="ECO:0000256" key="8">
    <source>
        <dbReference type="RuleBase" id="RU004249"/>
    </source>
</evidence>
<evidence type="ECO:0000313" key="11">
    <source>
        <dbReference type="Proteomes" id="UP000011910"/>
    </source>
</evidence>
<dbReference type="UniPathway" id="UPA00034">
    <property type="reaction ID" value="UER00015"/>
</dbReference>
<dbReference type="AlphaFoldDB" id="M7NYZ2"/>
<dbReference type="EMBL" id="AODQ01000022">
    <property type="protein sequence ID" value="EMR03589.1"/>
    <property type="molecule type" value="Genomic_DNA"/>
</dbReference>
<evidence type="ECO:0000256" key="7">
    <source>
        <dbReference type="RuleBase" id="RU003448"/>
    </source>
</evidence>
<evidence type="ECO:0000256" key="2">
    <source>
        <dbReference type="ARBA" id="ARBA00010122"/>
    </source>
</evidence>
<name>M7NYZ2_9BACT</name>
<sequence length="418" mass="46955">MKVFKFGGASVKDAEGVKNVVRIIQSHSDEPLLVVVSAMGKTTNALEVLLQLSVEHQSYAEKINELYEYHLQIVKGLFEDIHHEVHFFLAQRFQSLTRALQKARRQEYNQVYDEVVAHGELISSGIVQAYLAQQGAASRWVDARSYISTNNLHREAQINWPLTSSRINRDLAPILEGEIVITQGFIGKSSDGHTTTLGREGSDFSAAIFAASLNAASVTIWKDVPGVLNADPKRLASTVLYPELSYYDAAEMTYFGASVIHPKTIKPLANQQIPLLVRSFKHPDEPGTRIHQSQVVPPAPAIIFKQDQTLITFNIRDFSFITERNMSSIFYLLDLMHIKINVMQNSAISVSICIDGNTSKNEALINSLSSEYDIRFNTGLSLLTIKNYTEETIAEMSRDKEILLEQRTRHTYQIVVRS</sequence>
<dbReference type="Proteomes" id="UP000011910">
    <property type="component" value="Unassembled WGS sequence"/>
</dbReference>
<dbReference type="PANTHER" id="PTHR21499:SF59">
    <property type="entry name" value="ASPARTOKINASE"/>
    <property type="match status" value="1"/>
</dbReference>
<protein>
    <recommendedName>
        <fullName evidence="7">Aspartokinase</fullName>
        <ecNumber evidence="7">2.7.2.4</ecNumber>
    </recommendedName>
</protein>
<keyword evidence="8" id="KW-0028">Amino-acid biosynthesis</keyword>
<keyword evidence="6" id="KW-0067">ATP-binding</keyword>
<gene>
    <name evidence="10" type="primary">lysC_1</name>
    <name evidence="10" type="ORF">ADICEAN_01270</name>
</gene>
<dbReference type="GO" id="GO:0009090">
    <property type="term" value="P:homoserine biosynthetic process"/>
    <property type="evidence" value="ECO:0007669"/>
    <property type="project" value="TreeGrafter"/>
</dbReference>
<dbReference type="GO" id="GO:0009089">
    <property type="term" value="P:lysine biosynthetic process via diaminopimelate"/>
    <property type="evidence" value="ECO:0007669"/>
    <property type="project" value="UniProtKB-UniPathway"/>
</dbReference>
<dbReference type="Gene3D" id="3.40.1160.10">
    <property type="entry name" value="Acetylglutamate kinase-like"/>
    <property type="match status" value="1"/>
</dbReference>
<dbReference type="UniPathway" id="UPA00051">
    <property type="reaction ID" value="UER00462"/>
</dbReference>
<dbReference type="SUPFAM" id="SSF53633">
    <property type="entry name" value="Carbamate kinase-like"/>
    <property type="match status" value="1"/>
</dbReference>
<keyword evidence="11" id="KW-1185">Reference proteome</keyword>
<dbReference type="EC" id="2.7.2.4" evidence="7"/>
<comment type="similarity">
    <text evidence="2 7">Belongs to the aspartokinase family.</text>
</comment>
<organism evidence="10 11">
    <name type="scientific">Cesiribacter andamanensis AMV16</name>
    <dbReference type="NCBI Taxonomy" id="1279009"/>
    <lineage>
        <taxon>Bacteria</taxon>
        <taxon>Pseudomonadati</taxon>
        <taxon>Bacteroidota</taxon>
        <taxon>Cytophagia</taxon>
        <taxon>Cytophagales</taxon>
        <taxon>Cesiribacteraceae</taxon>
        <taxon>Cesiribacter</taxon>
    </lineage>
</organism>
<dbReference type="InterPro" id="IPR042199">
    <property type="entry name" value="AsparK_Bifunc_asparK/hSer_DH"/>
</dbReference>
<keyword evidence="5 7" id="KW-0418">Kinase</keyword>
<reference evidence="10 11" key="1">
    <citation type="journal article" date="2013" name="Genome Announc.">
        <title>Draft Genome Sequence of Cesiribacter andamanensis Strain AMV16T, Isolated from a Soil Sample from a Mud Volcano in the Andaman Islands, India.</title>
        <authorList>
            <person name="Shivaji S."/>
            <person name="Ara S."/>
            <person name="Begum Z."/>
            <person name="Srinivas T.N."/>
            <person name="Singh A."/>
            <person name="Kumar Pinnaka A."/>
        </authorList>
    </citation>
    <scope>NUCLEOTIDE SEQUENCE [LARGE SCALE GENOMIC DNA]</scope>
    <source>
        <strain evidence="10 11">AMV16</strain>
    </source>
</reference>
<evidence type="ECO:0000256" key="3">
    <source>
        <dbReference type="ARBA" id="ARBA00022679"/>
    </source>
</evidence>
<comment type="caution">
    <text evidence="10">The sequence shown here is derived from an EMBL/GenBank/DDBJ whole genome shotgun (WGS) entry which is preliminary data.</text>
</comment>
<evidence type="ECO:0000259" key="9">
    <source>
        <dbReference type="Pfam" id="PF00696"/>
    </source>
</evidence>
<dbReference type="Pfam" id="PF00696">
    <property type="entry name" value="AA_kinase"/>
    <property type="match status" value="1"/>
</dbReference>
<dbReference type="CDD" id="cd04243">
    <property type="entry name" value="AAK_AK-HSDH-like"/>
    <property type="match status" value="1"/>
</dbReference>
<dbReference type="OrthoDB" id="9799110at2"/>
<dbReference type="Gene3D" id="1.20.120.1320">
    <property type="entry name" value="Aspartokinase, catalytic domain"/>
    <property type="match status" value="1"/>
</dbReference>
<dbReference type="RefSeq" id="WP_009194670.1">
    <property type="nucleotide sequence ID" value="NZ_AODQ01000022.1"/>
</dbReference>
<proteinExistence type="inferred from homology"/>
<evidence type="ECO:0000256" key="4">
    <source>
        <dbReference type="ARBA" id="ARBA00022741"/>
    </source>
</evidence>
<comment type="pathway">
    <text evidence="1 8">Amino-acid biosynthesis; L-lysine biosynthesis via DAP pathway; (S)-tetrahydrodipicolinate from L-aspartate: step 1/4.</text>
</comment>
<evidence type="ECO:0000256" key="5">
    <source>
        <dbReference type="ARBA" id="ARBA00022777"/>
    </source>
</evidence>
<comment type="pathway">
    <text evidence="8">Amino-acid biosynthesis; L-threonine biosynthesis; L-threonine from L-aspartate: step 1/5.</text>
</comment>
<comment type="catalytic activity">
    <reaction evidence="7">
        <text>L-aspartate + ATP = 4-phospho-L-aspartate + ADP</text>
        <dbReference type="Rhea" id="RHEA:23776"/>
        <dbReference type="ChEBI" id="CHEBI:29991"/>
        <dbReference type="ChEBI" id="CHEBI:30616"/>
        <dbReference type="ChEBI" id="CHEBI:57535"/>
        <dbReference type="ChEBI" id="CHEBI:456216"/>
        <dbReference type="EC" id="2.7.2.4"/>
    </reaction>
</comment>
<dbReference type="InterPro" id="IPR001048">
    <property type="entry name" value="Asp/Glu/Uridylate_kinase"/>
</dbReference>
<dbReference type="GO" id="GO:0005524">
    <property type="term" value="F:ATP binding"/>
    <property type="evidence" value="ECO:0007669"/>
    <property type="project" value="UniProtKB-KW"/>
</dbReference>
<keyword evidence="4" id="KW-0547">Nucleotide-binding</keyword>
<dbReference type="GO" id="GO:0004072">
    <property type="term" value="F:aspartate kinase activity"/>
    <property type="evidence" value="ECO:0007669"/>
    <property type="project" value="UniProtKB-EC"/>
</dbReference>
<dbReference type="GO" id="GO:0009088">
    <property type="term" value="P:threonine biosynthetic process"/>
    <property type="evidence" value="ECO:0007669"/>
    <property type="project" value="UniProtKB-UniPathway"/>
</dbReference>
<dbReference type="InterPro" id="IPR001341">
    <property type="entry name" value="Asp_kinase"/>
</dbReference>
<dbReference type="PATRIC" id="fig|1279009.4.peg.1283"/>
<comment type="pathway">
    <text evidence="8">Amino-acid biosynthesis; L-methionine biosynthesis via de novo pathway; L-homoserine from L-aspartate: step 1/3.</text>
</comment>
<accession>M7NYZ2</accession>
<feature type="domain" description="Aspartate/glutamate/uridylate kinase" evidence="9">
    <location>
        <begin position="2"/>
        <end position="278"/>
    </location>
</feature>
<evidence type="ECO:0000256" key="6">
    <source>
        <dbReference type="ARBA" id="ARBA00022840"/>
    </source>
</evidence>
<dbReference type="UniPathway" id="UPA00050">
    <property type="reaction ID" value="UER00461"/>
</dbReference>
<dbReference type="STRING" id="1279009.ADICEAN_01270"/>
<dbReference type="InterPro" id="IPR036393">
    <property type="entry name" value="AceGlu_kinase-like_sf"/>
</dbReference>
<dbReference type="GO" id="GO:0005829">
    <property type="term" value="C:cytosol"/>
    <property type="evidence" value="ECO:0007669"/>
    <property type="project" value="TreeGrafter"/>
</dbReference>
<dbReference type="NCBIfam" id="TIGR00657">
    <property type="entry name" value="asp_kinases"/>
    <property type="match status" value="1"/>
</dbReference>